<dbReference type="InterPro" id="IPR039422">
    <property type="entry name" value="MarR/SlyA-like"/>
</dbReference>
<evidence type="ECO:0000313" key="5">
    <source>
        <dbReference type="EMBL" id="CAD77104.1"/>
    </source>
</evidence>
<keyword evidence="6" id="KW-1185">Reference proteome</keyword>
<accession>Q7UJX7</accession>
<dbReference type="PANTHER" id="PTHR33164">
    <property type="entry name" value="TRANSCRIPTIONAL REGULATOR, MARR FAMILY"/>
    <property type="match status" value="1"/>
</dbReference>
<dbReference type="FunCoup" id="Q7UJX7">
    <property type="interactions" value="158"/>
</dbReference>
<dbReference type="InterPro" id="IPR000835">
    <property type="entry name" value="HTH_MarR-typ"/>
</dbReference>
<dbReference type="GO" id="GO:0003700">
    <property type="term" value="F:DNA-binding transcription factor activity"/>
    <property type="evidence" value="ECO:0007669"/>
    <property type="project" value="InterPro"/>
</dbReference>
<dbReference type="InParanoid" id="Q7UJX7"/>
<evidence type="ECO:0000313" key="6">
    <source>
        <dbReference type="Proteomes" id="UP000001025"/>
    </source>
</evidence>
<dbReference type="AlphaFoldDB" id="Q7UJX7"/>
<evidence type="ECO:0000256" key="1">
    <source>
        <dbReference type="ARBA" id="ARBA00023015"/>
    </source>
</evidence>
<name>Q7UJX7_RHOBA</name>
<dbReference type="InterPro" id="IPR023187">
    <property type="entry name" value="Tscrpt_reg_MarR-type_CS"/>
</dbReference>
<proteinExistence type="predicted"/>
<evidence type="ECO:0000259" key="4">
    <source>
        <dbReference type="PROSITE" id="PS50995"/>
    </source>
</evidence>
<dbReference type="EnsemblBacteria" id="CAD77104">
    <property type="protein sequence ID" value="CAD77104"/>
    <property type="gene ID" value="RB10991"/>
</dbReference>
<dbReference type="Pfam" id="PF01047">
    <property type="entry name" value="MarR"/>
    <property type="match status" value="1"/>
</dbReference>
<dbReference type="PATRIC" id="fig|243090.15.peg.5312"/>
<dbReference type="InterPro" id="IPR036390">
    <property type="entry name" value="WH_DNA-bd_sf"/>
</dbReference>
<reference evidence="5 6" key="1">
    <citation type="journal article" date="2003" name="Proc. Natl. Acad. Sci. U.S.A.">
        <title>Complete genome sequence of the marine planctomycete Pirellula sp. strain 1.</title>
        <authorList>
            <person name="Gloeckner F.O."/>
            <person name="Kube M."/>
            <person name="Bauer M."/>
            <person name="Teeling H."/>
            <person name="Lombardot T."/>
            <person name="Ludwig W."/>
            <person name="Gade D."/>
            <person name="Beck A."/>
            <person name="Borzym K."/>
            <person name="Heitmann K."/>
            <person name="Rabus R."/>
            <person name="Schlesner H."/>
            <person name="Amann R."/>
            <person name="Reinhardt R."/>
        </authorList>
    </citation>
    <scope>NUCLEOTIDE SEQUENCE [LARGE SCALE GENOMIC DNA]</scope>
    <source>
        <strain evidence="6">DSM 10527 / NCIMB 13988 / SH1</strain>
    </source>
</reference>
<dbReference type="GO" id="GO:0003677">
    <property type="term" value="F:DNA binding"/>
    <property type="evidence" value="ECO:0007669"/>
    <property type="project" value="UniProtKB-KW"/>
</dbReference>
<dbReference type="PROSITE" id="PS01117">
    <property type="entry name" value="HTH_MARR_1"/>
    <property type="match status" value="1"/>
</dbReference>
<dbReference type="EMBL" id="BX294152">
    <property type="protein sequence ID" value="CAD77104.1"/>
    <property type="molecule type" value="Genomic_DNA"/>
</dbReference>
<keyword evidence="3" id="KW-0804">Transcription</keyword>
<keyword evidence="1" id="KW-0805">Transcription regulation</keyword>
<evidence type="ECO:0000256" key="3">
    <source>
        <dbReference type="ARBA" id="ARBA00023163"/>
    </source>
</evidence>
<keyword evidence="2" id="KW-0238">DNA-binding</keyword>
<dbReference type="PANTHER" id="PTHR33164:SF101">
    <property type="entry name" value="TRANSCRIPTIONAL REPRESSOR MPRA"/>
    <property type="match status" value="1"/>
</dbReference>
<dbReference type="Gene3D" id="1.10.10.10">
    <property type="entry name" value="Winged helix-like DNA-binding domain superfamily/Winged helix DNA-binding domain"/>
    <property type="match status" value="1"/>
</dbReference>
<dbReference type="PRINTS" id="PR00598">
    <property type="entry name" value="HTHMARR"/>
</dbReference>
<dbReference type="STRING" id="243090.RB10991"/>
<feature type="domain" description="HTH marR-type" evidence="4">
    <location>
        <begin position="21"/>
        <end position="154"/>
    </location>
</feature>
<sequence length="158" mass="18057">MMTPSSLREELKKKGPFESLEQEAMLGILRTSDLLENRLARLLRTFSLTPSQYNAMRIMRGEKVPMPCLEVADRMIQVSPAITRVVDQLLNRGLIHKQQSNQDRRVFLVGLTDEGLTLLDKLDEPIQSLHRELLGHVPAEDLHSLNRILQIARERIPG</sequence>
<dbReference type="HOGENOM" id="CLU_083287_27_2_0"/>
<dbReference type="OrthoDB" id="9799747at2"/>
<gene>
    <name evidence="5" type="ordered locus">RB10991</name>
</gene>
<organism evidence="5 6">
    <name type="scientific">Rhodopirellula baltica (strain DSM 10527 / NCIMB 13988 / SH1)</name>
    <dbReference type="NCBI Taxonomy" id="243090"/>
    <lineage>
        <taxon>Bacteria</taxon>
        <taxon>Pseudomonadati</taxon>
        <taxon>Planctomycetota</taxon>
        <taxon>Planctomycetia</taxon>
        <taxon>Pirellulales</taxon>
        <taxon>Pirellulaceae</taxon>
        <taxon>Rhodopirellula</taxon>
    </lineage>
</organism>
<dbReference type="eggNOG" id="COG1846">
    <property type="taxonomic scope" value="Bacteria"/>
</dbReference>
<dbReference type="GO" id="GO:0006355">
    <property type="term" value="P:regulation of DNA-templated transcription"/>
    <property type="evidence" value="ECO:0000318"/>
    <property type="project" value="GO_Central"/>
</dbReference>
<dbReference type="Proteomes" id="UP000001025">
    <property type="component" value="Chromosome"/>
</dbReference>
<dbReference type="InterPro" id="IPR036388">
    <property type="entry name" value="WH-like_DNA-bd_sf"/>
</dbReference>
<dbReference type="SMART" id="SM00347">
    <property type="entry name" value="HTH_MARR"/>
    <property type="match status" value="1"/>
</dbReference>
<dbReference type="PROSITE" id="PS50995">
    <property type="entry name" value="HTH_MARR_2"/>
    <property type="match status" value="1"/>
</dbReference>
<dbReference type="KEGG" id="rba:RB10991"/>
<protein>
    <submittedName>
        <fullName evidence="5">Probable marR-family transcription regulator</fullName>
    </submittedName>
</protein>
<evidence type="ECO:0000256" key="2">
    <source>
        <dbReference type="ARBA" id="ARBA00023125"/>
    </source>
</evidence>
<dbReference type="GO" id="GO:0006950">
    <property type="term" value="P:response to stress"/>
    <property type="evidence" value="ECO:0000318"/>
    <property type="project" value="GO_Central"/>
</dbReference>
<dbReference type="SUPFAM" id="SSF46785">
    <property type="entry name" value="Winged helix' DNA-binding domain"/>
    <property type="match status" value="1"/>
</dbReference>